<feature type="transmembrane region" description="Helical" evidence="2">
    <location>
        <begin position="12"/>
        <end position="39"/>
    </location>
</feature>
<evidence type="ECO:0000256" key="1">
    <source>
        <dbReference type="SAM" id="MobiDB-lite"/>
    </source>
</evidence>
<feature type="transmembrane region" description="Helical" evidence="2">
    <location>
        <begin position="85"/>
        <end position="109"/>
    </location>
</feature>
<sequence>MSGIRIARSLAGVLLGTALGVAELLFLVVAAPAALVPALRPAAARGLARLTALERARLSTWLGHEPARRDGGYTFLAARAGLGVLGGYLCASTLFLAVLLLAGGAWDLIWGDSEPVPLELPGVKIVTNGGALGITAGLALLAALALLVAALAALDRRLAARFLGPSGEELMRRRIAELTETRSGIVRAVDDERRRIERDLHDGVQQRGVALAMLLGRARHAIDLLRAGDGPGGGDTARRRSTRRRVAADAPRSADRN</sequence>
<keyword evidence="2" id="KW-0472">Membrane</keyword>
<evidence type="ECO:0000313" key="4">
    <source>
        <dbReference type="EMBL" id="SBO95273.1"/>
    </source>
</evidence>
<evidence type="ECO:0000256" key="2">
    <source>
        <dbReference type="SAM" id="Phobius"/>
    </source>
</evidence>
<dbReference type="RefSeq" id="WP_311132362.1">
    <property type="nucleotide sequence ID" value="NZ_LT559118.1"/>
</dbReference>
<accession>A0A1M4E9I8</accession>
<reference evidence="4" key="1">
    <citation type="submission" date="2016-04" db="EMBL/GenBank/DDBJ databases">
        <authorList>
            <person name="Evans L.H."/>
            <person name="Alamgir A."/>
            <person name="Owens N."/>
            <person name="Weber N.D."/>
            <person name="Virtaneva K."/>
            <person name="Barbian K."/>
            <person name="Babar A."/>
            <person name="Rosenke K."/>
        </authorList>
    </citation>
    <scope>NUCLEOTIDE SEQUENCE</scope>
    <source>
        <strain evidence="4">Nono1</strain>
    </source>
</reference>
<dbReference type="Gene3D" id="1.20.5.1930">
    <property type="match status" value="1"/>
</dbReference>
<keyword evidence="2" id="KW-0812">Transmembrane</keyword>
<protein>
    <submittedName>
        <fullName evidence="4">Putative two-component system sensor kinase</fullName>
    </submittedName>
</protein>
<feature type="domain" description="Signal transduction histidine kinase subgroup 3 dimerisation and phosphoacceptor" evidence="3">
    <location>
        <begin position="192"/>
        <end position="223"/>
    </location>
</feature>
<feature type="transmembrane region" description="Helical" evidence="2">
    <location>
        <begin position="129"/>
        <end position="154"/>
    </location>
</feature>
<keyword evidence="4" id="KW-0808">Transferase</keyword>
<dbReference type="InterPro" id="IPR011712">
    <property type="entry name" value="Sig_transdc_His_kin_sub3_dim/P"/>
</dbReference>
<name>A0A1M4E9I8_9ACTN</name>
<dbReference type="Pfam" id="PF07730">
    <property type="entry name" value="HisKA_3"/>
    <property type="match status" value="1"/>
</dbReference>
<organism evidence="4">
    <name type="scientific">Nonomuraea gerenzanensis</name>
    <dbReference type="NCBI Taxonomy" id="93944"/>
    <lineage>
        <taxon>Bacteria</taxon>
        <taxon>Bacillati</taxon>
        <taxon>Actinomycetota</taxon>
        <taxon>Actinomycetes</taxon>
        <taxon>Streptosporangiales</taxon>
        <taxon>Streptosporangiaceae</taxon>
        <taxon>Nonomuraea</taxon>
    </lineage>
</organism>
<dbReference type="GO" id="GO:0016020">
    <property type="term" value="C:membrane"/>
    <property type="evidence" value="ECO:0007669"/>
    <property type="project" value="InterPro"/>
</dbReference>
<dbReference type="GO" id="GO:0046983">
    <property type="term" value="F:protein dimerization activity"/>
    <property type="evidence" value="ECO:0007669"/>
    <property type="project" value="InterPro"/>
</dbReference>
<keyword evidence="2" id="KW-1133">Transmembrane helix</keyword>
<keyword evidence="4" id="KW-0418">Kinase</keyword>
<dbReference type="GO" id="GO:0000155">
    <property type="term" value="F:phosphorelay sensor kinase activity"/>
    <property type="evidence" value="ECO:0007669"/>
    <property type="project" value="InterPro"/>
</dbReference>
<feature type="region of interest" description="Disordered" evidence="1">
    <location>
        <begin position="229"/>
        <end position="257"/>
    </location>
</feature>
<proteinExistence type="predicted"/>
<dbReference type="AlphaFoldDB" id="A0A1M4E9I8"/>
<gene>
    <name evidence="4" type="ORF">BN4615_P4789</name>
</gene>
<dbReference type="EMBL" id="LT559118">
    <property type="protein sequence ID" value="SBO95273.1"/>
    <property type="molecule type" value="Genomic_DNA"/>
</dbReference>
<evidence type="ECO:0000259" key="3">
    <source>
        <dbReference type="Pfam" id="PF07730"/>
    </source>
</evidence>